<dbReference type="AlphaFoldDB" id="A0A2H0LWA6"/>
<gene>
    <name evidence="1" type="ORF">COV72_07210</name>
</gene>
<name>A0A2H0LWA6_9BACT</name>
<sequence length="59" mass="7059">MAERLEITFDEKEIIEGWRMIKRYRKGHLQVTLRSDGTQYYLEMTPAKEGRVINDKINS</sequence>
<dbReference type="EMBL" id="PCWA01000092">
    <property type="protein sequence ID" value="PIQ88709.1"/>
    <property type="molecule type" value="Genomic_DNA"/>
</dbReference>
<dbReference type="Proteomes" id="UP000229641">
    <property type="component" value="Unassembled WGS sequence"/>
</dbReference>
<organism evidence="1 2">
    <name type="scientific">Candidatus Ghiorseimicrobium undicola</name>
    <dbReference type="NCBI Taxonomy" id="1974746"/>
    <lineage>
        <taxon>Bacteria</taxon>
        <taxon>Pseudomonadati</taxon>
        <taxon>Candidatus Omnitrophota</taxon>
        <taxon>Candidatus Ghiorseimicrobium</taxon>
    </lineage>
</organism>
<accession>A0A2H0LWA6</accession>
<comment type="caution">
    <text evidence="1">The sequence shown here is derived from an EMBL/GenBank/DDBJ whole genome shotgun (WGS) entry which is preliminary data.</text>
</comment>
<evidence type="ECO:0000313" key="1">
    <source>
        <dbReference type="EMBL" id="PIQ88709.1"/>
    </source>
</evidence>
<protein>
    <submittedName>
        <fullName evidence="1">Uncharacterized protein</fullName>
    </submittedName>
</protein>
<reference evidence="1 2" key="1">
    <citation type="submission" date="2017-09" db="EMBL/GenBank/DDBJ databases">
        <title>Depth-based differentiation of microbial function through sediment-hosted aquifers and enrichment of novel symbionts in the deep terrestrial subsurface.</title>
        <authorList>
            <person name="Probst A.J."/>
            <person name="Ladd B."/>
            <person name="Jarett J.K."/>
            <person name="Geller-Mcgrath D.E."/>
            <person name="Sieber C.M."/>
            <person name="Emerson J.B."/>
            <person name="Anantharaman K."/>
            <person name="Thomas B.C."/>
            <person name="Malmstrom R."/>
            <person name="Stieglmeier M."/>
            <person name="Klingl A."/>
            <person name="Woyke T."/>
            <person name="Ryan C.M."/>
            <person name="Banfield J.F."/>
        </authorList>
    </citation>
    <scope>NUCLEOTIDE SEQUENCE [LARGE SCALE GENOMIC DNA]</scope>
    <source>
        <strain evidence="1">CG11_big_fil_rev_8_21_14_0_20_42_13</strain>
    </source>
</reference>
<evidence type="ECO:0000313" key="2">
    <source>
        <dbReference type="Proteomes" id="UP000229641"/>
    </source>
</evidence>
<proteinExistence type="predicted"/>